<dbReference type="AlphaFoldDB" id="A0A8T0LL03"/>
<dbReference type="EMBL" id="JPWV03000900">
    <property type="protein sequence ID" value="KAG2502949.1"/>
    <property type="molecule type" value="Genomic_DNA"/>
</dbReference>
<organism evidence="2 3">
    <name type="scientific">Phytophthora kernoviae</name>
    <dbReference type="NCBI Taxonomy" id="325452"/>
    <lineage>
        <taxon>Eukaryota</taxon>
        <taxon>Sar</taxon>
        <taxon>Stramenopiles</taxon>
        <taxon>Oomycota</taxon>
        <taxon>Peronosporomycetes</taxon>
        <taxon>Peronosporales</taxon>
        <taxon>Peronosporaceae</taxon>
        <taxon>Phytophthora</taxon>
    </lineage>
</organism>
<evidence type="ECO:0000313" key="2">
    <source>
        <dbReference type="EMBL" id="KAG2502949.1"/>
    </source>
</evidence>
<accession>A0A8T0LL03</accession>
<name>A0A8T0LL03_9STRA</name>
<reference evidence="2" key="1">
    <citation type="journal article" date="2015" name="Genom Data">
        <title>Genome sequences of six Phytophthora species associated with forests in New Zealand.</title>
        <authorList>
            <person name="Studholme D.J."/>
            <person name="McDougal R.L."/>
            <person name="Sambles C."/>
            <person name="Hansen E."/>
            <person name="Hardy G."/>
            <person name="Grant M."/>
            <person name="Ganley R.J."/>
            <person name="Williams N.M."/>
        </authorList>
    </citation>
    <scope>NUCLEOTIDE SEQUENCE</scope>
    <source>
        <strain evidence="2">NZFS 2646</strain>
    </source>
</reference>
<dbReference type="Proteomes" id="UP000785171">
    <property type="component" value="Unassembled WGS sequence"/>
</dbReference>
<sequence>MEGTSKPVKPAVRLYLNITNNKIQTIKCEQCKTNAMNSTDDSQNIPIQGNTNQGEDQHEQLRVRTANPAIPDSDVLSGPANKLSNDDDSYMMG</sequence>
<feature type="region of interest" description="Disordered" evidence="1">
    <location>
        <begin position="36"/>
        <end position="93"/>
    </location>
</feature>
<evidence type="ECO:0000313" key="3">
    <source>
        <dbReference type="Proteomes" id="UP000785171"/>
    </source>
</evidence>
<reference evidence="2" key="2">
    <citation type="submission" date="2020-06" db="EMBL/GenBank/DDBJ databases">
        <authorList>
            <person name="Studholme D.J."/>
        </authorList>
    </citation>
    <scope>NUCLEOTIDE SEQUENCE</scope>
    <source>
        <strain evidence="2">NZFS 2646</strain>
    </source>
</reference>
<protein>
    <submittedName>
        <fullName evidence="2">Uncharacterized protein</fullName>
    </submittedName>
</protein>
<comment type="caution">
    <text evidence="2">The sequence shown here is derived from an EMBL/GenBank/DDBJ whole genome shotgun (WGS) entry which is preliminary data.</text>
</comment>
<feature type="compositionally biased region" description="Polar residues" evidence="1">
    <location>
        <begin position="36"/>
        <end position="54"/>
    </location>
</feature>
<evidence type="ECO:0000256" key="1">
    <source>
        <dbReference type="SAM" id="MobiDB-lite"/>
    </source>
</evidence>
<gene>
    <name evidence="2" type="ORF">JM16_009340</name>
</gene>
<proteinExistence type="predicted"/>